<evidence type="ECO:0000256" key="1">
    <source>
        <dbReference type="SAM" id="SignalP"/>
    </source>
</evidence>
<reference evidence="3" key="1">
    <citation type="submission" date="2016-10" db="EMBL/GenBank/DDBJ databases">
        <authorList>
            <person name="Varghese N."/>
            <person name="Submissions S."/>
        </authorList>
    </citation>
    <scope>NUCLEOTIDE SEQUENCE [LARGE SCALE GENOMIC DNA]</scope>
    <source>
        <strain evidence="3">CGMCC 1.10658</strain>
    </source>
</reference>
<evidence type="ECO:0000313" key="3">
    <source>
        <dbReference type="Proteomes" id="UP000199305"/>
    </source>
</evidence>
<evidence type="ECO:0000313" key="2">
    <source>
        <dbReference type="EMBL" id="SDJ60383.1"/>
    </source>
</evidence>
<protein>
    <submittedName>
        <fullName evidence="2">Uncharacterized protein</fullName>
    </submittedName>
</protein>
<feature type="signal peptide" evidence="1">
    <location>
        <begin position="1"/>
        <end position="18"/>
    </location>
</feature>
<name>A0A1G8V2U8_9GAMM</name>
<keyword evidence="1" id="KW-0732">Signal</keyword>
<dbReference type="STRING" id="658219.SAMN05216212_0383"/>
<sequence length="143" mass="15803">MRFFVFLLATTLTCSAHAGGSSTPVKMLQFAVYGDNQYLLVVEPLARREGLARDRFIGSCPVFTVIGTYDGKGLLEKGYLPTEQDHLTAIGYLKDTPRELRLGWMGSGFKPLNPDYPCVVASRALQLLGDGDHTRVISWYSPT</sequence>
<feature type="chain" id="PRO_5011444002" evidence="1">
    <location>
        <begin position="19"/>
        <end position="143"/>
    </location>
</feature>
<proteinExistence type="predicted"/>
<dbReference type="Proteomes" id="UP000199305">
    <property type="component" value="Unassembled WGS sequence"/>
</dbReference>
<dbReference type="AlphaFoldDB" id="A0A1G8V2U8"/>
<gene>
    <name evidence="2" type="ORF">SAMN05216212_0383</name>
</gene>
<keyword evidence="3" id="KW-1185">Reference proteome</keyword>
<organism evidence="2 3">
    <name type="scientific">Microbulbifer yueqingensis</name>
    <dbReference type="NCBI Taxonomy" id="658219"/>
    <lineage>
        <taxon>Bacteria</taxon>
        <taxon>Pseudomonadati</taxon>
        <taxon>Pseudomonadota</taxon>
        <taxon>Gammaproteobacteria</taxon>
        <taxon>Cellvibrionales</taxon>
        <taxon>Microbulbiferaceae</taxon>
        <taxon>Microbulbifer</taxon>
    </lineage>
</organism>
<dbReference type="EMBL" id="FNFH01000001">
    <property type="protein sequence ID" value="SDJ60383.1"/>
    <property type="molecule type" value="Genomic_DNA"/>
</dbReference>
<accession>A0A1G8V2U8</accession>